<dbReference type="Pfam" id="PF08238">
    <property type="entry name" value="Sel1"/>
    <property type="match status" value="6"/>
</dbReference>
<protein>
    <recommendedName>
        <fullName evidence="4">TPR repeat</fullName>
    </recommendedName>
</protein>
<evidence type="ECO:0000313" key="3">
    <source>
        <dbReference type="Proteomes" id="UP000466730"/>
    </source>
</evidence>
<dbReference type="RefSeq" id="WP_153747411.1">
    <property type="nucleotide sequence ID" value="NZ_BAAADI010000006.1"/>
</dbReference>
<feature type="chain" id="PRO_5032672076" description="TPR repeat" evidence="1">
    <location>
        <begin position="28"/>
        <end position="433"/>
    </location>
</feature>
<reference evidence="2 3" key="1">
    <citation type="submission" date="2019-11" db="EMBL/GenBank/DDBJ databases">
        <title>Draft Whole-Genome sequence of the marine photosynthetic bacterium Rhodovulum strictum DSM 11289.</title>
        <authorList>
            <person name="Kyndt J.A."/>
            <person name="Meyer T.E."/>
        </authorList>
    </citation>
    <scope>NUCLEOTIDE SEQUENCE [LARGE SCALE GENOMIC DNA]</scope>
    <source>
        <strain evidence="2 3">DSM 11289</strain>
    </source>
</reference>
<evidence type="ECO:0000313" key="2">
    <source>
        <dbReference type="EMBL" id="MRH20098.1"/>
    </source>
</evidence>
<dbReference type="InterPro" id="IPR011990">
    <property type="entry name" value="TPR-like_helical_dom_sf"/>
</dbReference>
<sequence>MAFRSTRSRALAGALVAGMAGASVGLAAGGQPGDPQGMRVVGEALLTGTDGLRQDVAQGLQMLEQAAEAGDPRAQRLVGTALLWGGPVATDPARAQALLSAAAEAGDVDAMRVLGQNLVGGWVLDRDAATGRALLERAIAAGDVEARVVLGDLLLHGIGLDSDPATALALFEQAAEAGNGEGIEKYGDWLMWSRKSPARAESYLRRAAGMGRASAWTRLAEGAMYGYLGDGSRAKFPEFAERARALGQNRIAVLEAERRMWGISMRANGPEAVDMLERAVEQGNPEALKALVALKRDGNGMNVRRDRAAARELLDRHGDLLTPTEAAQLAATLRAAEARTPQDYAALADLIAMGGPLRSTWFAGELNAANPNFAIYLLQARLHREGLYSGPLNGQATTPTLRALYRACQGLADRSGCDDSVMSPRVIAALLTR</sequence>
<dbReference type="SUPFAM" id="SSF81901">
    <property type="entry name" value="HCP-like"/>
    <property type="match status" value="1"/>
</dbReference>
<dbReference type="SMART" id="SM00671">
    <property type="entry name" value="SEL1"/>
    <property type="match status" value="6"/>
</dbReference>
<feature type="signal peptide" evidence="1">
    <location>
        <begin position="1"/>
        <end position="27"/>
    </location>
</feature>
<keyword evidence="1" id="KW-0732">Signal</keyword>
<name>A0A844BBU1_9RHOB</name>
<accession>A0A844BBU1</accession>
<evidence type="ECO:0000256" key="1">
    <source>
        <dbReference type="SAM" id="SignalP"/>
    </source>
</evidence>
<dbReference type="PANTHER" id="PTHR11102:SF160">
    <property type="entry name" value="ERAD-ASSOCIATED E3 UBIQUITIN-PROTEIN LIGASE COMPONENT HRD3"/>
    <property type="match status" value="1"/>
</dbReference>
<dbReference type="PANTHER" id="PTHR11102">
    <property type="entry name" value="SEL-1-LIKE PROTEIN"/>
    <property type="match status" value="1"/>
</dbReference>
<dbReference type="Proteomes" id="UP000466730">
    <property type="component" value="Unassembled WGS sequence"/>
</dbReference>
<proteinExistence type="predicted"/>
<comment type="caution">
    <text evidence="2">The sequence shown here is derived from an EMBL/GenBank/DDBJ whole genome shotgun (WGS) entry which is preliminary data.</text>
</comment>
<dbReference type="OrthoDB" id="7849603at2"/>
<gene>
    <name evidence="2" type="ORF">GH815_03745</name>
</gene>
<evidence type="ECO:0008006" key="4">
    <source>
        <dbReference type="Google" id="ProtNLM"/>
    </source>
</evidence>
<dbReference type="Gene3D" id="1.25.40.10">
    <property type="entry name" value="Tetratricopeptide repeat domain"/>
    <property type="match status" value="1"/>
</dbReference>
<dbReference type="EMBL" id="WJPO01000003">
    <property type="protein sequence ID" value="MRH20098.1"/>
    <property type="molecule type" value="Genomic_DNA"/>
</dbReference>
<dbReference type="InterPro" id="IPR050767">
    <property type="entry name" value="Sel1_AlgK"/>
</dbReference>
<dbReference type="InterPro" id="IPR006597">
    <property type="entry name" value="Sel1-like"/>
</dbReference>
<keyword evidence="3" id="KW-1185">Reference proteome</keyword>
<dbReference type="AlphaFoldDB" id="A0A844BBU1"/>
<organism evidence="2 3">
    <name type="scientific">Rhodovulum strictum</name>
    <dbReference type="NCBI Taxonomy" id="58314"/>
    <lineage>
        <taxon>Bacteria</taxon>
        <taxon>Pseudomonadati</taxon>
        <taxon>Pseudomonadota</taxon>
        <taxon>Alphaproteobacteria</taxon>
        <taxon>Rhodobacterales</taxon>
        <taxon>Paracoccaceae</taxon>
        <taxon>Rhodovulum</taxon>
    </lineage>
</organism>